<keyword evidence="10" id="KW-1185">Reference proteome</keyword>
<name>A0ABV2RC92_9CAUL</name>
<evidence type="ECO:0000256" key="8">
    <source>
        <dbReference type="HAMAP-Rule" id="MF_01416"/>
    </source>
</evidence>
<evidence type="ECO:0000313" key="10">
    <source>
        <dbReference type="Proteomes" id="UP001549313"/>
    </source>
</evidence>
<evidence type="ECO:0000256" key="7">
    <source>
        <dbReference type="ARBA" id="ARBA00023310"/>
    </source>
</evidence>
<proteinExistence type="inferred from homology"/>
<evidence type="ECO:0000256" key="5">
    <source>
        <dbReference type="ARBA" id="ARBA00023136"/>
    </source>
</evidence>
<dbReference type="Pfam" id="PF00213">
    <property type="entry name" value="OSCP"/>
    <property type="match status" value="1"/>
</dbReference>
<reference evidence="9 10" key="1">
    <citation type="submission" date="2024-06" db="EMBL/GenBank/DDBJ databases">
        <title>Sorghum-associated microbial communities from plants grown in Nebraska, USA.</title>
        <authorList>
            <person name="Schachtman D."/>
        </authorList>
    </citation>
    <scope>NUCLEOTIDE SEQUENCE [LARGE SCALE GENOMIC DNA]</scope>
    <source>
        <strain evidence="9 10">2814</strain>
    </source>
</reference>
<keyword evidence="8" id="KW-1003">Cell membrane</keyword>
<evidence type="ECO:0000256" key="6">
    <source>
        <dbReference type="ARBA" id="ARBA00023196"/>
    </source>
</evidence>
<organism evidence="9 10">
    <name type="scientific">Brevundimonas faecalis</name>
    <dbReference type="NCBI Taxonomy" id="947378"/>
    <lineage>
        <taxon>Bacteria</taxon>
        <taxon>Pseudomonadati</taxon>
        <taxon>Pseudomonadota</taxon>
        <taxon>Alphaproteobacteria</taxon>
        <taxon>Caulobacterales</taxon>
        <taxon>Caulobacteraceae</taxon>
        <taxon>Brevundimonas</taxon>
    </lineage>
</organism>
<evidence type="ECO:0000256" key="1">
    <source>
        <dbReference type="ARBA" id="ARBA00004370"/>
    </source>
</evidence>
<dbReference type="NCBIfam" id="NF004406">
    <property type="entry name" value="PRK05758.3-2"/>
    <property type="match status" value="1"/>
</dbReference>
<comment type="subcellular location">
    <subcellularLocation>
        <location evidence="8">Cell membrane</location>
        <topology evidence="8">Peripheral membrane protein</topology>
    </subcellularLocation>
    <subcellularLocation>
        <location evidence="1">Membrane</location>
    </subcellularLocation>
</comment>
<dbReference type="EMBL" id="JBEPTF010000002">
    <property type="protein sequence ID" value="MET4683898.1"/>
    <property type="molecule type" value="Genomic_DNA"/>
</dbReference>
<gene>
    <name evidence="8" type="primary">atpH</name>
    <name evidence="9" type="ORF">ABIE19_001828</name>
</gene>
<accession>A0ABV2RC92</accession>
<evidence type="ECO:0000256" key="3">
    <source>
        <dbReference type="ARBA" id="ARBA00022781"/>
    </source>
</evidence>
<dbReference type="Proteomes" id="UP001549313">
    <property type="component" value="Unassembled WGS sequence"/>
</dbReference>
<evidence type="ECO:0000256" key="4">
    <source>
        <dbReference type="ARBA" id="ARBA00023065"/>
    </source>
</evidence>
<dbReference type="SUPFAM" id="SSF47928">
    <property type="entry name" value="N-terminal domain of the delta subunit of the F1F0-ATP synthase"/>
    <property type="match status" value="1"/>
</dbReference>
<comment type="similarity">
    <text evidence="8">Belongs to the ATPase delta chain family.</text>
</comment>
<sequence>MCPKRALFKQIKPLAGARIRGRTRTQTLQIADLYYVADDFRTTEVGERYAQALFDLSQETGALDAVRGDLASLKAAWLDSADLRRLAQSPVISAEDQAKGLAAIADKAKFNATTKKFLGLLAQNGRARDLPGVIAGFQALHAKATGVVAAEVVSALPLSAAQTKSIQSALRASLGRDPELTARVDPSILGGLKVKVGSKLFDASLKTKLDQMKFALKRA</sequence>
<keyword evidence="2 8" id="KW-0813">Transport</keyword>
<keyword evidence="4 8" id="KW-0406">Ion transport</keyword>
<dbReference type="PANTHER" id="PTHR11910">
    <property type="entry name" value="ATP SYNTHASE DELTA CHAIN"/>
    <property type="match status" value="1"/>
</dbReference>
<dbReference type="InterPro" id="IPR000711">
    <property type="entry name" value="ATPase_OSCP/dsu"/>
</dbReference>
<dbReference type="NCBIfam" id="TIGR01145">
    <property type="entry name" value="ATP_synt_delta"/>
    <property type="match status" value="1"/>
</dbReference>
<evidence type="ECO:0000313" key="9">
    <source>
        <dbReference type="EMBL" id="MET4683898.1"/>
    </source>
</evidence>
<comment type="function">
    <text evidence="8">F(1)F(0) ATP synthase produces ATP from ADP in the presence of a proton or sodium gradient. F-type ATPases consist of two structural domains, F(1) containing the extramembraneous catalytic core and F(0) containing the membrane proton channel, linked together by a central stalk and a peripheral stalk. During catalysis, ATP synthesis in the catalytic domain of F(1) is coupled via a rotary mechanism of the central stalk subunits to proton translocation.</text>
</comment>
<evidence type="ECO:0000256" key="2">
    <source>
        <dbReference type="ARBA" id="ARBA00022448"/>
    </source>
</evidence>
<dbReference type="InterPro" id="IPR026015">
    <property type="entry name" value="ATP_synth_OSCP/delta_N_sf"/>
</dbReference>
<dbReference type="Gene3D" id="1.10.520.20">
    <property type="entry name" value="N-terminal domain of the delta subunit of the F1F0-ATP synthase"/>
    <property type="match status" value="1"/>
</dbReference>
<keyword evidence="6 8" id="KW-0139">CF(1)</keyword>
<dbReference type="HAMAP" id="MF_01416">
    <property type="entry name" value="ATP_synth_delta_bact"/>
    <property type="match status" value="1"/>
</dbReference>
<keyword evidence="7 8" id="KW-0066">ATP synthesis</keyword>
<keyword evidence="3 8" id="KW-0375">Hydrogen ion transport</keyword>
<comment type="function">
    <text evidence="8">This protein is part of the stalk that links CF(0) to CF(1). It either transmits conformational changes from CF(0) to CF(1) or is implicated in proton conduction.</text>
</comment>
<keyword evidence="5 8" id="KW-0472">Membrane</keyword>
<protein>
    <recommendedName>
        <fullName evidence="8">ATP synthase subunit delta</fullName>
    </recommendedName>
    <alternativeName>
        <fullName evidence="8">ATP synthase F(1) sector subunit delta</fullName>
    </alternativeName>
    <alternativeName>
        <fullName evidence="8">F-type ATPase subunit delta</fullName>
        <shortName evidence="8">F-ATPase subunit delta</shortName>
    </alternativeName>
</protein>
<comment type="caution">
    <text evidence="9">The sequence shown here is derived from an EMBL/GenBank/DDBJ whole genome shotgun (WGS) entry which is preliminary data.</text>
</comment>
<dbReference type="PRINTS" id="PR00125">
    <property type="entry name" value="ATPASEDELTA"/>
</dbReference>